<accession>A0A1W1V976</accession>
<keyword evidence="11 14" id="KW-0289">Folate biosynthesis</keyword>
<dbReference type="PROSITE" id="PS00793">
    <property type="entry name" value="DHPS_2"/>
    <property type="match status" value="1"/>
</dbReference>
<evidence type="ECO:0000256" key="8">
    <source>
        <dbReference type="ARBA" id="ARBA00022679"/>
    </source>
</evidence>
<evidence type="ECO:0000256" key="6">
    <source>
        <dbReference type="ARBA" id="ARBA00012458"/>
    </source>
</evidence>
<sequence length="275" mass="30381">MKISNQNRTLDLSTPKIMGILNFTPDSFSDSGQFYQLDKALYHVEQMLNDGAEIIDIGGESTRPLAAEVSLEQELQRVVPLVEAVRQRFDCWISVDTSKAQVMREAAKVGMDLINDIRALQEENALQSAVELDLPVCIMHMQGQPRTMQHNPHYQDVVAEVLAFLQQRAAACIAAGIKPQHVILDPGFGFGKSMQHNYQLLQQLHRFCDHGYPVLAGLSRKSMIGQLLDKPVEQRLVGSVTATLLAAINGATILRVHDVAATADALKVWQATKTA</sequence>
<dbReference type="CDD" id="cd00739">
    <property type="entry name" value="DHPS"/>
    <property type="match status" value="1"/>
</dbReference>
<organism evidence="16 17">
    <name type="scientific">Pasteurella testudinis DSM 23072</name>
    <dbReference type="NCBI Taxonomy" id="1122938"/>
    <lineage>
        <taxon>Bacteria</taxon>
        <taxon>Pseudomonadati</taxon>
        <taxon>Pseudomonadota</taxon>
        <taxon>Gammaproteobacteria</taxon>
        <taxon>Pasteurellales</taxon>
        <taxon>Pasteurellaceae</taxon>
        <taxon>Pasteurella</taxon>
    </lineage>
</organism>
<comment type="subunit">
    <text evidence="5">Homodimer.</text>
</comment>
<comment type="similarity">
    <text evidence="4 14">Belongs to the DHPS family.</text>
</comment>
<keyword evidence="9 14" id="KW-0479">Metal-binding</keyword>
<dbReference type="Pfam" id="PF00809">
    <property type="entry name" value="Pterin_bind"/>
    <property type="match status" value="1"/>
</dbReference>
<evidence type="ECO:0000256" key="5">
    <source>
        <dbReference type="ARBA" id="ARBA00011738"/>
    </source>
</evidence>
<evidence type="ECO:0000256" key="11">
    <source>
        <dbReference type="ARBA" id="ARBA00022909"/>
    </source>
</evidence>
<feature type="domain" description="Pterin-binding" evidence="15">
    <location>
        <begin position="15"/>
        <end position="267"/>
    </location>
</feature>
<comment type="pathway">
    <text evidence="3 14">Cofactor biosynthesis; tetrahydrofolate biosynthesis; 7,8-dihydrofolate from 2-amino-4-hydroxy-6-hydroxymethyl-7,8-dihydropteridine diphosphate and 4-aminobenzoate: step 1/2.</text>
</comment>
<dbReference type="GO" id="GO:0004156">
    <property type="term" value="F:dihydropteroate synthase activity"/>
    <property type="evidence" value="ECO:0007669"/>
    <property type="project" value="UniProtKB-EC"/>
</dbReference>
<name>A0A1W1V976_9PAST</name>
<dbReference type="InterPro" id="IPR006390">
    <property type="entry name" value="DHP_synth_dom"/>
</dbReference>
<dbReference type="InterPro" id="IPR000489">
    <property type="entry name" value="Pterin-binding_dom"/>
</dbReference>
<evidence type="ECO:0000256" key="2">
    <source>
        <dbReference type="ARBA" id="ARBA00001946"/>
    </source>
</evidence>
<evidence type="ECO:0000256" key="3">
    <source>
        <dbReference type="ARBA" id="ARBA00004763"/>
    </source>
</evidence>
<dbReference type="GO" id="GO:0046654">
    <property type="term" value="P:tetrahydrofolate biosynthetic process"/>
    <property type="evidence" value="ECO:0007669"/>
    <property type="project" value="UniProtKB-UniPathway"/>
</dbReference>
<dbReference type="GO" id="GO:0046656">
    <property type="term" value="P:folic acid biosynthetic process"/>
    <property type="evidence" value="ECO:0007669"/>
    <property type="project" value="UniProtKB-KW"/>
</dbReference>
<keyword evidence="10 14" id="KW-0460">Magnesium</keyword>
<dbReference type="EC" id="2.5.1.15" evidence="6 14"/>
<dbReference type="GO" id="GO:0005829">
    <property type="term" value="C:cytosol"/>
    <property type="evidence" value="ECO:0007669"/>
    <property type="project" value="TreeGrafter"/>
</dbReference>
<dbReference type="PROSITE" id="PS00792">
    <property type="entry name" value="DHPS_1"/>
    <property type="match status" value="1"/>
</dbReference>
<evidence type="ECO:0000256" key="12">
    <source>
        <dbReference type="ARBA" id="ARBA00030193"/>
    </source>
</evidence>
<evidence type="ECO:0000256" key="14">
    <source>
        <dbReference type="RuleBase" id="RU361205"/>
    </source>
</evidence>
<dbReference type="PANTHER" id="PTHR20941:SF1">
    <property type="entry name" value="FOLIC ACID SYNTHESIS PROTEIN FOL1"/>
    <property type="match status" value="1"/>
</dbReference>
<dbReference type="NCBIfam" id="TIGR01496">
    <property type="entry name" value="DHPS"/>
    <property type="match status" value="1"/>
</dbReference>
<dbReference type="PROSITE" id="PS50972">
    <property type="entry name" value="PTERIN_BINDING"/>
    <property type="match status" value="1"/>
</dbReference>
<dbReference type="Gene3D" id="3.20.20.20">
    <property type="entry name" value="Dihydropteroate synthase-like"/>
    <property type="match status" value="1"/>
</dbReference>
<dbReference type="PANTHER" id="PTHR20941">
    <property type="entry name" value="FOLATE SYNTHESIS PROTEINS"/>
    <property type="match status" value="1"/>
</dbReference>
<protein>
    <recommendedName>
        <fullName evidence="7 14">Dihydropteroate synthase</fullName>
        <shortName evidence="14">DHPS</shortName>
        <ecNumber evidence="6 14">2.5.1.15</ecNumber>
    </recommendedName>
    <alternativeName>
        <fullName evidence="12 14">Dihydropteroate pyrophosphorylase</fullName>
    </alternativeName>
</protein>
<evidence type="ECO:0000256" key="9">
    <source>
        <dbReference type="ARBA" id="ARBA00022723"/>
    </source>
</evidence>
<evidence type="ECO:0000313" key="16">
    <source>
        <dbReference type="EMBL" id="SMB90017.1"/>
    </source>
</evidence>
<comment type="catalytic activity">
    <reaction evidence="1">
        <text>(7,8-dihydropterin-6-yl)methyl diphosphate + 4-aminobenzoate = 7,8-dihydropteroate + diphosphate</text>
        <dbReference type="Rhea" id="RHEA:19949"/>
        <dbReference type="ChEBI" id="CHEBI:17836"/>
        <dbReference type="ChEBI" id="CHEBI:17839"/>
        <dbReference type="ChEBI" id="CHEBI:33019"/>
        <dbReference type="ChEBI" id="CHEBI:72950"/>
        <dbReference type="EC" id="2.5.1.15"/>
    </reaction>
</comment>
<comment type="function">
    <text evidence="13 14">Catalyzes the condensation of para-aminobenzoate (pABA) with 6-hydroxymethyl-7,8-dihydropterin diphosphate (DHPt-PP) to form 7,8-dihydropteroate (H2Pte), the immediate precursor of folate derivatives.</text>
</comment>
<dbReference type="InterPro" id="IPR011005">
    <property type="entry name" value="Dihydropteroate_synth-like_sf"/>
</dbReference>
<dbReference type="EMBL" id="FWWV01000068">
    <property type="protein sequence ID" value="SMB90017.1"/>
    <property type="molecule type" value="Genomic_DNA"/>
</dbReference>
<dbReference type="FunFam" id="3.20.20.20:FF:000004">
    <property type="entry name" value="Dihydropteroate synthase"/>
    <property type="match status" value="1"/>
</dbReference>
<dbReference type="GO" id="GO:0046872">
    <property type="term" value="F:metal ion binding"/>
    <property type="evidence" value="ECO:0007669"/>
    <property type="project" value="UniProtKB-KW"/>
</dbReference>
<evidence type="ECO:0000256" key="4">
    <source>
        <dbReference type="ARBA" id="ARBA00009503"/>
    </source>
</evidence>
<dbReference type="Proteomes" id="UP000192408">
    <property type="component" value="Unassembled WGS sequence"/>
</dbReference>
<keyword evidence="8 14" id="KW-0808">Transferase</keyword>
<dbReference type="InterPro" id="IPR045031">
    <property type="entry name" value="DHP_synth-like"/>
</dbReference>
<keyword evidence="17" id="KW-1185">Reference proteome</keyword>
<dbReference type="RefSeq" id="WP_084258067.1">
    <property type="nucleotide sequence ID" value="NZ_FWWV01000068.1"/>
</dbReference>
<reference evidence="17" key="1">
    <citation type="submission" date="2017-04" db="EMBL/GenBank/DDBJ databases">
        <authorList>
            <person name="Varghese N."/>
            <person name="Submissions S."/>
        </authorList>
    </citation>
    <scope>NUCLEOTIDE SEQUENCE [LARGE SCALE GENOMIC DNA]</scope>
    <source>
        <strain evidence="17">DSM 23072</strain>
    </source>
</reference>
<evidence type="ECO:0000259" key="15">
    <source>
        <dbReference type="PROSITE" id="PS50972"/>
    </source>
</evidence>
<dbReference type="SUPFAM" id="SSF51717">
    <property type="entry name" value="Dihydropteroate synthetase-like"/>
    <property type="match status" value="1"/>
</dbReference>
<evidence type="ECO:0000256" key="1">
    <source>
        <dbReference type="ARBA" id="ARBA00000012"/>
    </source>
</evidence>
<evidence type="ECO:0000256" key="13">
    <source>
        <dbReference type="ARBA" id="ARBA00053449"/>
    </source>
</evidence>
<proteinExistence type="inferred from homology"/>
<comment type="cofactor">
    <cofactor evidence="2 14">
        <name>Mg(2+)</name>
        <dbReference type="ChEBI" id="CHEBI:18420"/>
    </cofactor>
</comment>
<evidence type="ECO:0000256" key="7">
    <source>
        <dbReference type="ARBA" id="ARBA00016919"/>
    </source>
</evidence>
<dbReference type="STRING" id="1122938.SAMN05660772_01442"/>
<dbReference type="AlphaFoldDB" id="A0A1W1V976"/>
<evidence type="ECO:0000313" key="17">
    <source>
        <dbReference type="Proteomes" id="UP000192408"/>
    </source>
</evidence>
<dbReference type="UniPathway" id="UPA00077">
    <property type="reaction ID" value="UER00156"/>
</dbReference>
<evidence type="ECO:0000256" key="10">
    <source>
        <dbReference type="ARBA" id="ARBA00022842"/>
    </source>
</evidence>
<gene>
    <name evidence="16" type="ORF">SAMN05660772_01442</name>
</gene>